<dbReference type="EMBL" id="KI394265">
    <property type="protein sequence ID" value="ERN04453.1"/>
    <property type="molecule type" value="Genomic_DNA"/>
</dbReference>
<evidence type="ECO:0008006" key="3">
    <source>
        <dbReference type="Google" id="ProtNLM"/>
    </source>
</evidence>
<dbReference type="Gene3D" id="1.25.40.10">
    <property type="entry name" value="Tetratricopeptide repeat domain"/>
    <property type="match status" value="1"/>
</dbReference>
<name>W1P948_AMBTC</name>
<gene>
    <name evidence="1" type="ORF">AMTR_s00133p00109610</name>
</gene>
<dbReference type="Gramene" id="ERN04453">
    <property type="protein sequence ID" value="ERN04453"/>
    <property type="gene ID" value="AMTR_s00133p00109610"/>
</dbReference>
<dbReference type="InterPro" id="IPR011990">
    <property type="entry name" value="TPR-like_helical_dom_sf"/>
</dbReference>
<organism evidence="1 2">
    <name type="scientific">Amborella trichopoda</name>
    <dbReference type="NCBI Taxonomy" id="13333"/>
    <lineage>
        <taxon>Eukaryota</taxon>
        <taxon>Viridiplantae</taxon>
        <taxon>Streptophyta</taxon>
        <taxon>Embryophyta</taxon>
        <taxon>Tracheophyta</taxon>
        <taxon>Spermatophyta</taxon>
        <taxon>Magnoliopsida</taxon>
        <taxon>Amborellales</taxon>
        <taxon>Amborellaceae</taxon>
        <taxon>Amborella</taxon>
    </lineage>
</organism>
<evidence type="ECO:0000313" key="1">
    <source>
        <dbReference type="EMBL" id="ERN04453.1"/>
    </source>
</evidence>
<accession>W1P948</accession>
<dbReference type="Proteomes" id="UP000017836">
    <property type="component" value="Unassembled WGS sequence"/>
</dbReference>
<sequence length="161" mass="18215">MEEEIVSDDKYCQFQAAIRRTTTSQQQQLMEHGNYEEAIQVVNHFLSSSSNPLLDLGIDLELAHASFSGLICLGDMHFALSHYDDAISCYTSALALQRQTLEDSDSRLEIVQGIERGNSLLGLRRQDEVAEIAKGVGFSLQIRSRFWPKWWPAKKIQSVKP</sequence>
<proteinExistence type="predicted"/>
<dbReference type="AlphaFoldDB" id="W1P948"/>
<protein>
    <recommendedName>
        <fullName evidence="3">MalT-like TPR region domain-containing protein</fullName>
    </recommendedName>
</protein>
<dbReference type="SUPFAM" id="SSF48452">
    <property type="entry name" value="TPR-like"/>
    <property type="match status" value="1"/>
</dbReference>
<reference evidence="2" key="1">
    <citation type="journal article" date="2013" name="Science">
        <title>The Amborella genome and the evolution of flowering plants.</title>
        <authorList>
            <consortium name="Amborella Genome Project"/>
        </authorList>
    </citation>
    <scope>NUCLEOTIDE SEQUENCE [LARGE SCALE GENOMIC DNA]</scope>
</reference>
<evidence type="ECO:0000313" key="2">
    <source>
        <dbReference type="Proteomes" id="UP000017836"/>
    </source>
</evidence>
<keyword evidence="2" id="KW-1185">Reference proteome</keyword>
<dbReference type="HOGENOM" id="CLU_139384_0_0_1"/>